<dbReference type="EMBL" id="MG744354">
    <property type="protein sequence ID" value="AUV57257.1"/>
    <property type="molecule type" value="Genomic_DNA"/>
</dbReference>
<keyword evidence="2" id="KW-1185">Reference proteome</keyword>
<name>A0A2K9V519_9CAUD</name>
<proteinExistence type="predicted"/>
<dbReference type="KEGG" id="vg:54988091"/>
<evidence type="ECO:0000313" key="1">
    <source>
        <dbReference type="EMBL" id="AUV57257.1"/>
    </source>
</evidence>
<organism evidence="1 2">
    <name type="scientific">Lactobacillus phage Satyr</name>
    <dbReference type="NCBI Taxonomy" id="2070201"/>
    <lineage>
        <taxon>Viruses</taxon>
        <taxon>Duplodnaviria</taxon>
        <taxon>Heunggongvirae</taxon>
        <taxon>Uroviricota</taxon>
        <taxon>Caudoviricetes</taxon>
        <taxon>Tybeckvirinae</taxon>
        <taxon>Maenadvirus</taxon>
        <taxon>Maenadvirus satyr</taxon>
    </lineage>
</organism>
<sequence length="82" mass="9277">MTLEEALEQLQNDIFDMEETFYSDLAGDVTAEYQLMITDAETVLDELNIDPEDFENYSDLYEAVESGIYDCVDGGLDGVTQF</sequence>
<dbReference type="Proteomes" id="UP000241743">
    <property type="component" value="Segment"/>
</dbReference>
<protein>
    <submittedName>
        <fullName evidence="1">Uncharacterized protein</fullName>
    </submittedName>
</protein>
<evidence type="ECO:0000313" key="2">
    <source>
        <dbReference type="Proteomes" id="UP000241743"/>
    </source>
</evidence>
<reference evidence="1 2" key="1">
    <citation type="submission" date="2017-12" db="EMBL/GenBank/DDBJ databases">
        <title>Lactobacillus phages that infect wine-derived L. plantarum strains.</title>
        <authorList>
            <person name="Kyrkou I."/>
            <person name="Hestbjerg Hansen L."/>
        </authorList>
    </citation>
    <scope>NUCLEOTIDE SEQUENCE [LARGE SCALE GENOMIC DNA]</scope>
</reference>
<accession>A0A2K9V519</accession>
<dbReference type="GeneID" id="54988091"/>
<dbReference type="RefSeq" id="YP_009797668.1">
    <property type="nucleotide sequence ID" value="NC_047918.1"/>
</dbReference>